<protein>
    <recommendedName>
        <fullName evidence="3">Thymidylate kinase</fullName>
    </recommendedName>
</protein>
<dbReference type="RefSeq" id="WP_350933134.1">
    <property type="nucleotide sequence ID" value="NZ_CP157762.1"/>
</dbReference>
<name>A0AAU7M7I8_9ACTN</name>
<gene>
    <name evidence="2" type="ORF">ABUL08_28555</name>
    <name evidence="1" type="ORF">VK199_28470</name>
</gene>
<dbReference type="Gene3D" id="3.40.50.300">
    <property type="entry name" value="P-loop containing nucleotide triphosphate hydrolases"/>
    <property type="match status" value="1"/>
</dbReference>
<reference evidence="2" key="2">
    <citation type="submission" date="2024-06" db="EMBL/GenBank/DDBJ databases">
        <title>Micromonospora mangrovi CCTCC AA 2012012 genome sequences.</title>
        <authorList>
            <person name="Gao J."/>
        </authorList>
    </citation>
    <scope>NUCLEOTIDE SEQUENCE</scope>
    <source>
        <strain evidence="2">CCTCC AA 2012012</strain>
    </source>
</reference>
<evidence type="ECO:0000313" key="1">
    <source>
        <dbReference type="EMBL" id="XBP93473.1"/>
    </source>
</evidence>
<dbReference type="EMBL" id="CP157762">
    <property type="protein sequence ID" value="XBP93473.1"/>
    <property type="molecule type" value="Genomic_DNA"/>
</dbReference>
<dbReference type="EMBL" id="CP159342">
    <property type="protein sequence ID" value="XCH74171.1"/>
    <property type="molecule type" value="Genomic_DNA"/>
</dbReference>
<dbReference type="SUPFAM" id="SSF52540">
    <property type="entry name" value="P-loop containing nucleoside triphosphate hydrolases"/>
    <property type="match status" value="1"/>
</dbReference>
<dbReference type="AlphaFoldDB" id="A0AAU7M7I8"/>
<evidence type="ECO:0000313" key="2">
    <source>
        <dbReference type="EMBL" id="XCH74171.1"/>
    </source>
</evidence>
<sequence length="208" mass="23297">MTAFWTLLGPDFAGKSTALRRLRREHGWRVVSHDDEFLGDRPLISTLRRCWVDQALRHAGTRYTAELVLSVMHPVILHQRDELDRQATGEGGPLVVDSSYYKVLAACTLLGVTDDGVFDRWRAMRPPCGVVYLDVPPEVTWERTGPLREVSAFEHYGPTLTREGFVAFQRDLRALMLEQLADLPVTMVDGAAPPDEVLAKIISAVGRS</sequence>
<proteinExistence type="predicted"/>
<reference evidence="1" key="1">
    <citation type="submission" date="2024-01" db="EMBL/GenBank/DDBJ databases">
        <title>The genome sequence of Micromonospora mangrovi CCTCC AA 2012012.</title>
        <authorList>
            <person name="Gao J."/>
        </authorList>
    </citation>
    <scope>NUCLEOTIDE SEQUENCE</scope>
    <source>
        <strain evidence="1">CCTCC AA 2012012</strain>
    </source>
</reference>
<organism evidence="1">
    <name type="scientific">Micromonospora sp. CCTCC AA 2012012</name>
    <dbReference type="NCBI Taxonomy" id="3111921"/>
    <lineage>
        <taxon>Bacteria</taxon>
        <taxon>Bacillati</taxon>
        <taxon>Actinomycetota</taxon>
        <taxon>Actinomycetes</taxon>
        <taxon>Micromonosporales</taxon>
        <taxon>Micromonosporaceae</taxon>
        <taxon>Micromonospora</taxon>
    </lineage>
</organism>
<accession>A0AAU7M7I8</accession>
<dbReference type="InterPro" id="IPR027417">
    <property type="entry name" value="P-loop_NTPase"/>
</dbReference>
<evidence type="ECO:0008006" key="3">
    <source>
        <dbReference type="Google" id="ProtNLM"/>
    </source>
</evidence>